<evidence type="ECO:0000313" key="2">
    <source>
        <dbReference type="Proteomes" id="UP000444721"/>
    </source>
</evidence>
<dbReference type="VEuPathDB" id="AmoebaDB:NfTy_089920"/>
<evidence type="ECO:0008006" key="3">
    <source>
        <dbReference type="Google" id="ProtNLM"/>
    </source>
</evidence>
<dbReference type="InterPro" id="IPR017946">
    <property type="entry name" value="PLC-like_Pdiesterase_TIM-brl"/>
</dbReference>
<gene>
    <name evidence="1" type="ORF">FDP41_006436</name>
</gene>
<dbReference type="InterPro" id="IPR051057">
    <property type="entry name" value="PI-PLC_domain"/>
</dbReference>
<sequence length="439" mass="50205">MCCCIQESSQLWAPTQELLQAEAQFLKHFGNSKKEKRMLKRAFRVLKTWAKKKHLMHKNLFELERALNQRGVVHTLFLHHVVERVKSSADQAIQKVKSEISKVQEFFNPPIPKYDGPFYNKGSLSTWMNDLVLYIGDLPLNFLVIPGTHESFSANMVPESKMAPNAETPIKKLNDVLKFYPKNVVNTVIANWARTQSQSAYNQLVDGIRYFEISLCRDKEIKDKIQMLKTCHTFFDSPIEPILDQIATFSKTKGKREVVILDFKHLYDMDDSDHEYLFKVLKAKFGNLLADSTKFSPTSSLKEFWRTTQRIIVLYDHENSVKKSQGLLWSHSNINSPSPNVQTTSDLYDKLSKSLSDRSSTDKKFFVSQGVLTPNEKTIASGLIAKPKSLLDAGDLWNPVVANWIGSGSLPRKKMNVVIVDNYSPLFVATLVEKNRKKI</sequence>
<dbReference type="PROSITE" id="PS50007">
    <property type="entry name" value="PIPLC_X_DOMAIN"/>
    <property type="match status" value="1"/>
</dbReference>
<dbReference type="Proteomes" id="UP000444721">
    <property type="component" value="Unassembled WGS sequence"/>
</dbReference>
<dbReference type="AlphaFoldDB" id="A0A6A5BK25"/>
<dbReference type="SUPFAM" id="SSF51695">
    <property type="entry name" value="PLC-like phosphodiesterases"/>
    <property type="match status" value="1"/>
</dbReference>
<protein>
    <recommendedName>
        <fullName evidence="3">Phosphatidylinositol-specific phospholipase C X domain-containing protein</fullName>
    </recommendedName>
</protein>
<evidence type="ECO:0000313" key="1">
    <source>
        <dbReference type="EMBL" id="KAF0974404.1"/>
    </source>
</evidence>
<dbReference type="RefSeq" id="XP_044559117.1">
    <property type="nucleotide sequence ID" value="XM_044710071.1"/>
</dbReference>
<keyword evidence="2" id="KW-1185">Reference proteome</keyword>
<dbReference type="PANTHER" id="PTHR13593:SF113">
    <property type="entry name" value="SI:DKEY-266F7.9"/>
    <property type="match status" value="1"/>
</dbReference>
<name>A0A6A5BK25_NAEFO</name>
<dbReference type="Gene3D" id="3.20.20.190">
    <property type="entry name" value="Phosphatidylinositol (PI) phosphodiesterase"/>
    <property type="match status" value="1"/>
</dbReference>
<reference evidence="1 2" key="1">
    <citation type="journal article" date="2019" name="Sci. Rep.">
        <title>Nanopore sequencing improves the draft genome of the human pathogenic amoeba Naegleria fowleri.</title>
        <authorList>
            <person name="Liechti N."/>
            <person name="Schurch N."/>
            <person name="Bruggmann R."/>
            <person name="Wittwer M."/>
        </authorList>
    </citation>
    <scope>NUCLEOTIDE SEQUENCE [LARGE SCALE GENOMIC DNA]</scope>
    <source>
        <strain evidence="1 2">ATCC 30894</strain>
    </source>
</reference>
<dbReference type="VEuPathDB" id="AmoebaDB:FDP41_006436"/>
<dbReference type="OMA" id="NTVIANW"/>
<organism evidence="1 2">
    <name type="scientific">Naegleria fowleri</name>
    <name type="common">Brain eating amoeba</name>
    <dbReference type="NCBI Taxonomy" id="5763"/>
    <lineage>
        <taxon>Eukaryota</taxon>
        <taxon>Discoba</taxon>
        <taxon>Heterolobosea</taxon>
        <taxon>Tetramitia</taxon>
        <taxon>Eutetramitia</taxon>
        <taxon>Vahlkampfiidae</taxon>
        <taxon>Naegleria</taxon>
    </lineage>
</organism>
<comment type="caution">
    <text evidence="1">The sequence shown here is derived from an EMBL/GenBank/DDBJ whole genome shotgun (WGS) entry which is preliminary data.</text>
</comment>
<dbReference type="PANTHER" id="PTHR13593">
    <property type="match status" value="1"/>
</dbReference>
<accession>A0A6A5BK25</accession>
<dbReference type="VEuPathDB" id="AmoebaDB:NF0081130"/>
<dbReference type="OrthoDB" id="1046782at2759"/>
<dbReference type="GO" id="GO:0006629">
    <property type="term" value="P:lipid metabolic process"/>
    <property type="evidence" value="ECO:0007669"/>
    <property type="project" value="InterPro"/>
</dbReference>
<dbReference type="GeneID" id="68113654"/>
<dbReference type="GO" id="GO:0008081">
    <property type="term" value="F:phosphoric diester hydrolase activity"/>
    <property type="evidence" value="ECO:0007669"/>
    <property type="project" value="InterPro"/>
</dbReference>
<dbReference type="CDD" id="cd08587">
    <property type="entry name" value="PI-PLCXDc_like"/>
    <property type="match status" value="1"/>
</dbReference>
<dbReference type="EMBL" id="VFQX01000052">
    <property type="protein sequence ID" value="KAF0974404.1"/>
    <property type="molecule type" value="Genomic_DNA"/>
</dbReference>
<proteinExistence type="predicted"/>